<dbReference type="InterPro" id="IPR018704">
    <property type="entry name" value="SecYEG/CpoB_TPR"/>
</dbReference>
<dbReference type="Proteomes" id="UP000823598">
    <property type="component" value="Unassembled WGS sequence"/>
</dbReference>
<organism evidence="4 5">
    <name type="scientific">Candidatus Limisoma faecipullorum</name>
    <dbReference type="NCBI Taxonomy" id="2840854"/>
    <lineage>
        <taxon>Bacteria</taxon>
        <taxon>Pseudomonadati</taxon>
        <taxon>Bacteroidota</taxon>
        <taxon>Bacteroidia</taxon>
        <taxon>Bacteroidales</taxon>
        <taxon>Candidatus Limisoma</taxon>
    </lineage>
</organism>
<feature type="transmembrane region" description="Helical" evidence="2">
    <location>
        <begin position="35"/>
        <end position="55"/>
    </location>
</feature>
<keyword evidence="2" id="KW-1133">Transmembrane helix</keyword>
<keyword evidence="1" id="KW-0175">Coiled coil</keyword>
<feature type="domain" description="Ancillary SecYEG translocon subunit/Cell division coordinator CpoB TPR" evidence="3">
    <location>
        <begin position="71"/>
        <end position="178"/>
    </location>
</feature>
<dbReference type="EMBL" id="JADIMC010000064">
    <property type="protein sequence ID" value="MBO8476451.1"/>
    <property type="molecule type" value="Genomic_DNA"/>
</dbReference>
<comment type="caution">
    <text evidence="4">The sequence shown here is derived from an EMBL/GenBank/DDBJ whole genome shotgun (WGS) entry which is preliminary data.</text>
</comment>
<feature type="coiled-coil region" evidence="1">
    <location>
        <begin position="7"/>
        <end position="34"/>
    </location>
</feature>
<evidence type="ECO:0000256" key="1">
    <source>
        <dbReference type="SAM" id="Coils"/>
    </source>
</evidence>
<keyword evidence="2" id="KW-0472">Membrane</keyword>
<keyword evidence="2" id="KW-0812">Transmembrane</keyword>
<reference evidence="4" key="2">
    <citation type="journal article" date="2021" name="PeerJ">
        <title>Extensive microbial diversity within the chicken gut microbiome revealed by metagenomics and culture.</title>
        <authorList>
            <person name="Gilroy R."/>
            <person name="Ravi A."/>
            <person name="Getino M."/>
            <person name="Pursley I."/>
            <person name="Horton D.L."/>
            <person name="Alikhan N.F."/>
            <person name="Baker D."/>
            <person name="Gharbi K."/>
            <person name="Hall N."/>
            <person name="Watson M."/>
            <person name="Adriaenssens E.M."/>
            <person name="Foster-Nyarko E."/>
            <person name="Jarju S."/>
            <person name="Secka A."/>
            <person name="Antonio M."/>
            <person name="Oren A."/>
            <person name="Chaudhuri R.R."/>
            <person name="La Ragione R."/>
            <person name="Hildebrand F."/>
            <person name="Pallen M.J."/>
        </authorList>
    </citation>
    <scope>NUCLEOTIDE SEQUENCE</scope>
    <source>
        <strain evidence="4">6919</strain>
    </source>
</reference>
<evidence type="ECO:0000256" key="2">
    <source>
        <dbReference type="SAM" id="Phobius"/>
    </source>
</evidence>
<dbReference type="Gene3D" id="1.25.40.10">
    <property type="entry name" value="Tetratricopeptide repeat domain"/>
    <property type="match status" value="1"/>
</dbReference>
<dbReference type="SUPFAM" id="SSF48452">
    <property type="entry name" value="TPR-like"/>
    <property type="match status" value="1"/>
</dbReference>
<dbReference type="Pfam" id="PF09976">
    <property type="entry name" value="TPR_21"/>
    <property type="match status" value="1"/>
</dbReference>
<evidence type="ECO:0000259" key="3">
    <source>
        <dbReference type="Pfam" id="PF09976"/>
    </source>
</evidence>
<sequence>MAKENKKNATRTSIDELNESLSSLEQRVEQNKKKVVWYVVGLIVIIAIGLGYYYGIHRSGIDGASELIGKADISLAQGNDSIALTQYQAVAAEYSNSVSNRANLNAAILLYQEGKYQEALNSLNEYSIDDELVGAAAESLKGDCLVNLKKYDEALAAYDDAISTSADNALYTPLFMMKKATVLSAQKKYAEAATIYQNIKDSYPKYLMAYRVNIDKYIDRANFLANQK</sequence>
<gene>
    <name evidence="4" type="ORF">IAB88_05605</name>
</gene>
<dbReference type="InterPro" id="IPR019734">
    <property type="entry name" value="TPR_rpt"/>
</dbReference>
<proteinExistence type="predicted"/>
<dbReference type="AlphaFoldDB" id="A0A9D9IQK0"/>
<evidence type="ECO:0000313" key="4">
    <source>
        <dbReference type="EMBL" id="MBO8476451.1"/>
    </source>
</evidence>
<dbReference type="SMART" id="SM00028">
    <property type="entry name" value="TPR"/>
    <property type="match status" value="2"/>
</dbReference>
<accession>A0A9D9IQK0</accession>
<reference evidence="4" key="1">
    <citation type="submission" date="2020-10" db="EMBL/GenBank/DDBJ databases">
        <authorList>
            <person name="Gilroy R."/>
        </authorList>
    </citation>
    <scope>NUCLEOTIDE SEQUENCE</scope>
    <source>
        <strain evidence="4">6919</strain>
    </source>
</reference>
<name>A0A9D9IQK0_9BACT</name>
<protein>
    <submittedName>
        <fullName evidence="4">Tetratricopeptide repeat protein</fullName>
    </submittedName>
</protein>
<dbReference type="InterPro" id="IPR011990">
    <property type="entry name" value="TPR-like_helical_dom_sf"/>
</dbReference>
<evidence type="ECO:0000313" key="5">
    <source>
        <dbReference type="Proteomes" id="UP000823598"/>
    </source>
</evidence>